<dbReference type="Pfam" id="PF13356">
    <property type="entry name" value="Arm-DNA-bind_3"/>
    <property type="match status" value="1"/>
</dbReference>
<keyword evidence="2" id="KW-0229">DNA integration</keyword>
<evidence type="ECO:0000313" key="7">
    <source>
        <dbReference type="Proteomes" id="UP000256748"/>
    </source>
</evidence>
<dbReference type="AlphaFoldDB" id="A0A3E1B9N0"/>
<protein>
    <recommendedName>
        <fullName evidence="5">Tyr recombinase domain-containing protein</fullName>
    </recommendedName>
</protein>
<dbReference type="InterPro" id="IPR025166">
    <property type="entry name" value="Integrase_DNA_bind_dom"/>
</dbReference>
<evidence type="ECO:0000256" key="1">
    <source>
        <dbReference type="ARBA" id="ARBA00008857"/>
    </source>
</evidence>
<dbReference type="InterPro" id="IPR038488">
    <property type="entry name" value="Integrase_DNA-bd_sf"/>
</dbReference>
<gene>
    <name evidence="6" type="ORF">B5K10_21855</name>
</gene>
<evidence type="ECO:0000256" key="4">
    <source>
        <dbReference type="ARBA" id="ARBA00023172"/>
    </source>
</evidence>
<evidence type="ECO:0000256" key="3">
    <source>
        <dbReference type="ARBA" id="ARBA00023125"/>
    </source>
</evidence>
<dbReference type="Gene3D" id="3.30.160.390">
    <property type="entry name" value="Integrase, DNA-binding domain"/>
    <property type="match status" value="1"/>
</dbReference>
<dbReference type="GO" id="GO:0015074">
    <property type="term" value="P:DNA integration"/>
    <property type="evidence" value="ECO:0007669"/>
    <property type="project" value="UniProtKB-KW"/>
</dbReference>
<feature type="domain" description="Tyr recombinase" evidence="5">
    <location>
        <begin position="229"/>
        <end position="407"/>
    </location>
</feature>
<proteinExistence type="inferred from homology"/>
<comment type="similarity">
    <text evidence="1">Belongs to the 'phage' integrase family.</text>
</comment>
<dbReference type="SUPFAM" id="SSF56349">
    <property type="entry name" value="DNA breaking-rejoining enzymes"/>
    <property type="match status" value="1"/>
</dbReference>
<dbReference type="InterPro" id="IPR050808">
    <property type="entry name" value="Phage_Integrase"/>
</dbReference>
<dbReference type="PANTHER" id="PTHR30629:SF2">
    <property type="entry name" value="PROPHAGE INTEGRASE INTS-RELATED"/>
    <property type="match status" value="1"/>
</dbReference>
<dbReference type="Gene3D" id="1.10.150.130">
    <property type="match status" value="1"/>
</dbReference>
<comment type="caution">
    <text evidence="6">The sequence shown here is derived from an EMBL/GenBank/DDBJ whole genome shotgun (WGS) entry which is preliminary data.</text>
</comment>
<dbReference type="EMBL" id="NAOO01000027">
    <property type="protein sequence ID" value="RFB88168.1"/>
    <property type="molecule type" value="Genomic_DNA"/>
</dbReference>
<accession>A0A3E1B9N0</accession>
<dbReference type="PROSITE" id="PS51898">
    <property type="entry name" value="TYR_RECOMBINASE"/>
    <property type="match status" value="1"/>
</dbReference>
<dbReference type="InterPro" id="IPR013762">
    <property type="entry name" value="Integrase-like_cat_sf"/>
</dbReference>
<reference evidence="6 7" key="1">
    <citation type="submission" date="2017-03" db="EMBL/GenBank/DDBJ databases">
        <title>Genome analysis of Rhizobial strains effectives or ineffectives for nitrogen fixation isolated from bean seeds.</title>
        <authorList>
            <person name="Peralta H."/>
            <person name="Aguilar-Vera A."/>
            <person name="Mora Y."/>
            <person name="Vargas-Lagunas C."/>
            <person name="Girard L."/>
            <person name="Mora J."/>
        </authorList>
    </citation>
    <scope>NUCLEOTIDE SEQUENCE [LARGE SCALE GENOMIC DNA]</scope>
    <source>
        <strain evidence="6 7">CCGM5</strain>
    </source>
</reference>
<dbReference type="PANTHER" id="PTHR30629">
    <property type="entry name" value="PROPHAGE INTEGRASE"/>
    <property type="match status" value="1"/>
</dbReference>
<name>A0A3E1B9N0_RHILT</name>
<evidence type="ECO:0000256" key="2">
    <source>
        <dbReference type="ARBA" id="ARBA00022908"/>
    </source>
</evidence>
<dbReference type="InterPro" id="IPR010998">
    <property type="entry name" value="Integrase_recombinase_N"/>
</dbReference>
<dbReference type="Gene3D" id="1.10.443.10">
    <property type="entry name" value="Intergrase catalytic core"/>
    <property type="match status" value="1"/>
</dbReference>
<evidence type="ECO:0000313" key="6">
    <source>
        <dbReference type="EMBL" id="RFB88168.1"/>
    </source>
</evidence>
<dbReference type="InterPro" id="IPR011010">
    <property type="entry name" value="DNA_brk_join_enz"/>
</dbReference>
<dbReference type="GO" id="GO:0006310">
    <property type="term" value="P:DNA recombination"/>
    <property type="evidence" value="ECO:0007669"/>
    <property type="project" value="UniProtKB-KW"/>
</dbReference>
<dbReference type="Proteomes" id="UP000256748">
    <property type="component" value="Unassembled WGS sequence"/>
</dbReference>
<keyword evidence="3" id="KW-0238">DNA-binding</keyword>
<dbReference type="Pfam" id="PF00589">
    <property type="entry name" value="Phage_integrase"/>
    <property type="match status" value="1"/>
</dbReference>
<organism evidence="6 7">
    <name type="scientific">Rhizobium leguminosarum bv. trifolii</name>
    <dbReference type="NCBI Taxonomy" id="386"/>
    <lineage>
        <taxon>Bacteria</taxon>
        <taxon>Pseudomonadati</taxon>
        <taxon>Pseudomonadota</taxon>
        <taxon>Alphaproteobacteria</taxon>
        <taxon>Hyphomicrobiales</taxon>
        <taxon>Rhizobiaceae</taxon>
        <taxon>Rhizobium/Agrobacterium group</taxon>
        <taxon>Rhizobium</taxon>
    </lineage>
</organism>
<evidence type="ECO:0000259" key="5">
    <source>
        <dbReference type="PROSITE" id="PS51898"/>
    </source>
</evidence>
<keyword evidence="4" id="KW-0233">DNA recombination</keyword>
<sequence>MPKITKALVAALEPPDSGDETTWDSAIAGFGVRVWAGGAKTYILKYRNKDGRVRKLTIGRVGTLTLDEARDEAAKALGAVAKGEDPAAEKQAHRKAETVEQLVELYAVEGLFVQRGIRQGEPMKPLTAAYTVARLRHHVVPLLGKMKAKAVNPGDIERFVKDVTNGKTARDEKIKVETEPTKRVIVRGGDGAARKVVRDLSAVFSFAKRRGIVDKNPVEDAAVRKTDNKRQRFLSLKEIQLLGAAFEELEAGGTNSKALDICRLWALTGARRNEIAGLKWNEVDLSSGFLRFEDTKTGKSLRPLGTAARALLAARYASRDKEKPWVFPAERNGEGFYGGTKRIWPIVTKKAKLPGVTPHTLRHSLGSVAASSGEALLIVGSLLGHANARSTQIYAHIDRDPSQRAADKVGNAIAAALAGKGAAEVIPLNASNG</sequence>
<dbReference type="InterPro" id="IPR002104">
    <property type="entry name" value="Integrase_catalytic"/>
</dbReference>
<dbReference type="GO" id="GO:0003677">
    <property type="term" value="F:DNA binding"/>
    <property type="evidence" value="ECO:0007669"/>
    <property type="project" value="UniProtKB-KW"/>
</dbReference>
<dbReference type="CDD" id="cd00796">
    <property type="entry name" value="INT_Rci_Hp1_C"/>
    <property type="match status" value="1"/>
</dbReference>
<dbReference type="RefSeq" id="WP_116275043.1">
    <property type="nucleotide sequence ID" value="NZ_KZ859523.1"/>
</dbReference>